<dbReference type="EMBL" id="JARJLG010000164">
    <property type="protein sequence ID" value="KAJ7734026.1"/>
    <property type="molecule type" value="Genomic_DNA"/>
</dbReference>
<keyword evidence="1" id="KW-0812">Transmembrane</keyword>
<organism evidence="2 3">
    <name type="scientific">Mycena maculata</name>
    <dbReference type="NCBI Taxonomy" id="230809"/>
    <lineage>
        <taxon>Eukaryota</taxon>
        <taxon>Fungi</taxon>
        <taxon>Dikarya</taxon>
        <taxon>Basidiomycota</taxon>
        <taxon>Agaricomycotina</taxon>
        <taxon>Agaricomycetes</taxon>
        <taxon>Agaricomycetidae</taxon>
        <taxon>Agaricales</taxon>
        <taxon>Marasmiineae</taxon>
        <taxon>Mycenaceae</taxon>
        <taxon>Mycena</taxon>
    </lineage>
</organism>
<accession>A0AAD7I4I6</accession>
<keyword evidence="1" id="KW-0472">Membrane</keyword>
<dbReference type="Proteomes" id="UP001215280">
    <property type="component" value="Unassembled WGS sequence"/>
</dbReference>
<proteinExistence type="predicted"/>
<keyword evidence="3" id="KW-1185">Reference proteome</keyword>
<keyword evidence="1" id="KW-1133">Transmembrane helix</keyword>
<evidence type="ECO:0000313" key="3">
    <source>
        <dbReference type="Proteomes" id="UP001215280"/>
    </source>
</evidence>
<sequence>MYRAYKRGREAIAASGSLWTVMIRDGAMYFGMISLANLANILVFYLGDSNTAGGLSWCTSAISVTMMVRLMLNLHQAAAPDEGSTHTTNLESIRFAYSRTMPEDGLGSDGETGEEEV</sequence>
<protein>
    <submittedName>
        <fullName evidence="2">Uncharacterized protein</fullName>
    </submittedName>
</protein>
<gene>
    <name evidence="2" type="ORF">DFH07DRAFT_130697</name>
</gene>
<dbReference type="AlphaFoldDB" id="A0AAD7I4I6"/>
<feature type="transmembrane region" description="Helical" evidence="1">
    <location>
        <begin position="27"/>
        <end position="46"/>
    </location>
</feature>
<comment type="caution">
    <text evidence="2">The sequence shown here is derived from an EMBL/GenBank/DDBJ whole genome shotgun (WGS) entry which is preliminary data.</text>
</comment>
<evidence type="ECO:0000313" key="2">
    <source>
        <dbReference type="EMBL" id="KAJ7734026.1"/>
    </source>
</evidence>
<evidence type="ECO:0000256" key="1">
    <source>
        <dbReference type="SAM" id="Phobius"/>
    </source>
</evidence>
<reference evidence="2" key="1">
    <citation type="submission" date="2023-03" db="EMBL/GenBank/DDBJ databases">
        <title>Massive genome expansion in bonnet fungi (Mycena s.s.) driven by repeated elements and novel gene families across ecological guilds.</title>
        <authorList>
            <consortium name="Lawrence Berkeley National Laboratory"/>
            <person name="Harder C.B."/>
            <person name="Miyauchi S."/>
            <person name="Viragh M."/>
            <person name="Kuo A."/>
            <person name="Thoen E."/>
            <person name="Andreopoulos B."/>
            <person name="Lu D."/>
            <person name="Skrede I."/>
            <person name="Drula E."/>
            <person name="Henrissat B."/>
            <person name="Morin E."/>
            <person name="Kohler A."/>
            <person name="Barry K."/>
            <person name="LaButti K."/>
            <person name="Morin E."/>
            <person name="Salamov A."/>
            <person name="Lipzen A."/>
            <person name="Mereny Z."/>
            <person name="Hegedus B."/>
            <person name="Baldrian P."/>
            <person name="Stursova M."/>
            <person name="Weitz H."/>
            <person name="Taylor A."/>
            <person name="Grigoriev I.V."/>
            <person name="Nagy L.G."/>
            <person name="Martin F."/>
            <person name="Kauserud H."/>
        </authorList>
    </citation>
    <scope>NUCLEOTIDE SEQUENCE</scope>
    <source>
        <strain evidence="2">CBHHK188m</strain>
    </source>
</reference>
<name>A0AAD7I4I6_9AGAR</name>